<proteinExistence type="predicted"/>
<sequence length="408" mass="44058">MAGATASSSTAAAATSPDQDHEPVRFRSKKRKLGHLRQRTEFNDDHDNGGDDDARREDTHADPHGAAASSAPKTDSTSPPPDADEEAPPIPASDNDDEEESAVAAAMRLRNARRGRPRTGVGFASSSSHHPAGDMSGFGSRAVVPRSAAGDTIDEESSNRPALRGIGDRFTHQTGLVASLNDKHMYVSALSTRVSALSLSRNAPSQGAGSTSASTQAPAPDGEQHDGRLPSRLDASSSSAHKMVSEQPAKHGKLLEVQVPDRAWDRRDEAKRQRADKAATAAGPSSKSRRGRNRRGSDDIKRDQLVEQFLHENRLDVYDVPAPSAARPTAPGNDTSADDRMAEQFRQQYLDEMAQRRQRKRPAQSTTRQQQPQGDVLKGPKLGGSRNQRAAVRDALLKQEKEKAGKRF</sequence>
<reference evidence="2" key="1">
    <citation type="submission" date="2023-01" db="EMBL/GenBank/DDBJ databases">
        <title>The growth and conidiation of Purpureocillium lavendulum are regulated by nitrogen source and histone H3K14 acetylation.</title>
        <authorList>
            <person name="Tang P."/>
            <person name="Han J."/>
            <person name="Zhang C."/>
            <person name="Tang P."/>
            <person name="Qi F."/>
            <person name="Zhang K."/>
            <person name="Liang L."/>
        </authorList>
    </citation>
    <scope>NUCLEOTIDE SEQUENCE</scope>
    <source>
        <strain evidence="2">YMF1.00683</strain>
    </source>
</reference>
<keyword evidence="2" id="KW-0347">Helicase</keyword>
<feature type="compositionally biased region" description="Basic residues" evidence="1">
    <location>
        <begin position="26"/>
        <end position="37"/>
    </location>
</feature>
<name>A0AB34G3S7_9HYPO</name>
<feature type="compositionally biased region" description="Basic and acidic residues" evidence="1">
    <location>
        <begin position="391"/>
        <end position="408"/>
    </location>
</feature>
<dbReference type="AlphaFoldDB" id="A0AB34G3S7"/>
<feature type="compositionally biased region" description="Basic and acidic residues" evidence="1">
    <location>
        <begin position="222"/>
        <end position="231"/>
    </location>
</feature>
<keyword evidence="3" id="KW-1185">Reference proteome</keyword>
<feature type="compositionally biased region" description="Basic and acidic residues" evidence="1">
    <location>
        <begin position="38"/>
        <end position="63"/>
    </location>
</feature>
<evidence type="ECO:0000313" key="2">
    <source>
        <dbReference type="EMBL" id="KAJ6446092.1"/>
    </source>
</evidence>
<evidence type="ECO:0000256" key="1">
    <source>
        <dbReference type="SAM" id="MobiDB-lite"/>
    </source>
</evidence>
<gene>
    <name evidence="2" type="ORF">O9K51_00859</name>
</gene>
<protein>
    <submittedName>
        <fullName evidence="2">mRNA splicing factor RNA helicase</fullName>
    </submittedName>
</protein>
<comment type="caution">
    <text evidence="2">The sequence shown here is derived from an EMBL/GenBank/DDBJ whole genome shotgun (WGS) entry which is preliminary data.</text>
</comment>
<dbReference type="GO" id="GO:0004386">
    <property type="term" value="F:helicase activity"/>
    <property type="evidence" value="ECO:0007669"/>
    <property type="project" value="UniProtKB-KW"/>
</dbReference>
<accession>A0AB34G3S7</accession>
<keyword evidence="2" id="KW-0378">Hydrolase</keyword>
<feature type="region of interest" description="Disordered" evidence="1">
    <location>
        <begin position="1"/>
        <end position="168"/>
    </location>
</feature>
<feature type="compositionally biased region" description="Basic and acidic residues" evidence="1">
    <location>
        <begin position="262"/>
        <end position="277"/>
    </location>
</feature>
<feature type="region of interest" description="Disordered" evidence="1">
    <location>
        <begin position="319"/>
        <end position="408"/>
    </location>
</feature>
<keyword evidence="2" id="KW-0547">Nucleotide-binding</keyword>
<feature type="compositionally biased region" description="Polar residues" evidence="1">
    <location>
        <begin position="201"/>
        <end position="217"/>
    </location>
</feature>
<organism evidence="2 3">
    <name type="scientific">Purpureocillium lavendulum</name>
    <dbReference type="NCBI Taxonomy" id="1247861"/>
    <lineage>
        <taxon>Eukaryota</taxon>
        <taxon>Fungi</taxon>
        <taxon>Dikarya</taxon>
        <taxon>Ascomycota</taxon>
        <taxon>Pezizomycotina</taxon>
        <taxon>Sordariomycetes</taxon>
        <taxon>Hypocreomycetidae</taxon>
        <taxon>Hypocreales</taxon>
        <taxon>Ophiocordycipitaceae</taxon>
        <taxon>Purpureocillium</taxon>
    </lineage>
</organism>
<evidence type="ECO:0000313" key="3">
    <source>
        <dbReference type="Proteomes" id="UP001163105"/>
    </source>
</evidence>
<keyword evidence="2" id="KW-0067">ATP-binding</keyword>
<feature type="compositionally biased region" description="Polar residues" evidence="1">
    <location>
        <begin position="363"/>
        <end position="373"/>
    </location>
</feature>
<feature type="compositionally biased region" description="Low complexity" evidence="1">
    <location>
        <begin position="1"/>
        <end position="16"/>
    </location>
</feature>
<feature type="region of interest" description="Disordered" evidence="1">
    <location>
        <begin position="201"/>
        <end position="303"/>
    </location>
</feature>
<dbReference type="Proteomes" id="UP001163105">
    <property type="component" value="Unassembled WGS sequence"/>
</dbReference>
<dbReference type="EMBL" id="JAQHRD010000001">
    <property type="protein sequence ID" value="KAJ6446092.1"/>
    <property type="molecule type" value="Genomic_DNA"/>
</dbReference>